<comment type="similarity">
    <text evidence="2">Belongs to the CitM (TC 2.A.11) transporter family.</text>
</comment>
<dbReference type="EMBL" id="CP061470">
    <property type="protein sequence ID" value="QNU16952.1"/>
    <property type="molecule type" value="Genomic_DNA"/>
</dbReference>
<feature type="domain" description="Citrate transporter-like" evidence="8">
    <location>
        <begin position="24"/>
        <end position="382"/>
    </location>
</feature>
<accession>A0A1V9CLZ1</accession>
<keyword evidence="5" id="KW-0812">Transmembrane</keyword>
<dbReference type="GO" id="GO:0005886">
    <property type="term" value="C:plasma membrane"/>
    <property type="evidence" value="ECO:0007669"/>
    <property type="project" value="UniProtKB-SubCell"/>
</dbReference>
<dbReference type="CDD" id="cd01116">
    <property type="entry name" value="P_permease"/>
    <property type="match status" value="1"/>
</dbReference>
<dbReference type="Proteomes" id="UP000516388">
    <property type="component" value="Chromosome"/>
</dbReference>
<evidence type="ECO:0000259" key="8">
    <source>
        <dbReference type="Pfam" id="PF03600"/>
    </source>
</evidence>
<dbReference type="KEGG" id="gza:IC807_10845"/>
<dbReference type="PANTHER" id="PTHR43568:SF1">
    <property type="entry name" value="P PROTEIN"/>
    <property type="match status" value="1"/>
</dbReference>
<dbReference type="Pfam" id="PF03600">
    <property type="entry name" value="CitMHS"/>
    <property type="match status" value="1"/>
</dbReference>
<dbReference type="InterPro" id="IPR000802">
    <property type="entry name" value="Arsenical_pump_ArsB"/>
</dbReference>
<evidence type="ECO:0000256" key="1">
    <source>
        <dbReference type="ARBA" id="ARBA00004651"/>
    </source>
</evidence>
<evidence type="ECO:0000313" key="9">
    <source>
        <dbReference type="EMBL" id="QNU16952.1"/>
    </source>
</evidence>
<dbReference type="PANTHER" id="PTHR43568">
    <property type="entry name" value="P PROTEIN"/>
    <property type="match status" value="1"/>
</dbReference>
<evidence type="ECO:0000256" key="3">
    <source>
        <dbReference type="ARBA" id="ARBA00022448"/>
    </source>
</evidence>
<protein>
    <submittedName>
        <fullName evidence="9">ArsB/NhaD family transporter</fullName>
    </submittedName>
</protein>
<keyword evidence="10" id="KW-1185">Reference proteome</keyword>
<evidence type="ECO:0000256" key="5">
    <source>
        <dbReference type="ARBA" id="ARBA00022692"/>
    </source>
</evidence>
<dbReference type="InterPro" id="IPR051475">
    <property type="entry name" value="Diverse_Ion_Transporter"/>
</dbReference>
<keyword evidence="4" id="KW-1003">Cell membrane</keyword>
<evidence type="ECO:0000256" key="4">
    <source>
        <dbReference type="ARBA" id="ARBA00022475"/>
    </source>
</evidence>
<evidence type="ECO:0000256" key="2">
    <source>
        <dbReference type="ARBA" id="ARBA00009843"/>
    </source>
</evidence>
<dbReference type="GO" id="GO:0015105">
    <property type="term" value="F:arsenite transmembrane transporter activity"/>
    <property type="evidence" value="ECO:0007669"/>
    <property type="project" value="InterPro"/>
</dbReference>
<dbReference type="InterPro" id="IPR004680">
    <property type="entry name" value="Cit_transptr-like_dom"/>
</dbReference>
<name>A0A1V9CLZ1_9BACL</name>
<gene>
    <name evidence="9" type="ORF">IC807_10845</name>
</gene>
<evidence type="ECO:0000256" key="6">
    <source>
        <dbReference type="ARBA" id="ARBA00022989"/>
    </source>
</evidence>
<proteinExistence type="inferred from homology"/>
<sequence length="440" mass="47270">MDHAAAHVSNVQYYFAIAVFLITYAMIISEKIHRAVIALLGAALMVIFGIVDAEKAFTHHIEWGTITLLIGMMILVGITSKSGFFQYMAIKAAKLAKGSPVRILIMLSLLTGLLSAFLDNVTTVLLVVPVTFSITRILQVNPVPYLISEVLLSNIGGTATLIGDPPNIMIGSANKHLDFNAFLFNLTPIVAVIAIVTVAMLAFVYRKQLKADPTLIQKLMELRDADYIQDAKLMRKSVAVLGLTILGFILHSVIHVDAAVIAMTGAVALMLIAVPEHEIEDVFHSIEWGTIFFFAGLFVLVGGLVDIGLIKSLAEKTLEITGGDISTAAYFILWLSGIASATIDNIPFVATMIPLIQDMAVGMGLSPDAPQIDVLWWALSLGACLGGNGTLIGASANVIVAGIASREGHGFTYVDFLKIGAPLTLIALLLSHAYLWLRYL</sequence>
<evidence type="ECO:0000313" key="10">
    <source>
        <dbReference type="Proteomes" id="UP000516388"/>
    </source>
</evidence>
<evidence type="ECO:0000256" key="7">
    <source>
        <dbReference type="ARBA" id="ARBA00023136"/>
    </source>
</evidence>
<comment type="subcellular location">
    <subcellularLocation>
        <location evidence="1">Cell membrane</location>
        <topology evidence="1">Multi-pass membrane protein</topology>
    </subcellularLocation>
</comment>
<keyword evidence="3" id="KW-0813">Transport</keyword>
<dbReference type="AlphaFoldDB" id="A0A1V9CLZ1"/>
<keyword evidence="7" id="KW-0472">Membrane</keyword>
<dbReference type="RefSeq" id="WP_020756143.1">
    <property type="nucleotide sequence ID" value="NZ_CP061470.1"/>
</dbReference>
<dbReference type="PRINTS" id="PR00758">
    <property type="entry name" value="ARSENICPUMP"/>
</dbReference>
<reference evidence="9 10" key="1">
    <citation type="submission" date="2020-09" db="EMBL/GenBank/DDBJ databases">
        <title>Complete Geobacillus genomes through the use of hybrid genome assembly.</title>
        <authorList>
            <person name="Vera D.L."/>
            <person name="Venkateswaran K."/>
            <person name="Singh N.K."/>
            <person name="Landry K."/>
        </authorList>
    </citation>
    <scope>NUCLEOTIDE SEQUENCE [LARGE SCALE GENOMIC DNA]</scope>
    <source>
        <strain evidence="9 10">SURF-189</strain>
    </source>
</reference>
<organism evidence="9 10">
    <name type="scientific">Geobacillus zalihae</name>
    <dbReference type="NCBI Taxonomy" id="213419"/>
    <lineage>
        <taxon>Bacteria</taxon>
        <taxon>Bacillati</taxon>
        <taxon>Bacillota</taxon>
        <taxon>Bacilli</taxon>
        <taxon>Bacillales</taxon>
        <taxon>Anoxybacillaceae</taxon>
        <taxon>Geobacillus</taxon>
    </lineage>
</organism>
<keyword evidence="6" id="KW-1133">Transmembrane helix</keyword>